<dbReference type="InterPro" id="IPR029068">
    <property type="entry name" value="Glyas_Bleomycin-R_OHBP_Dase"/>
</dbReference>
<evidence type="ECO:0000313" key="3">
    <source>
        <dbReference type="Proteomes" id="UP001164712"/>
    </source>
</evidence>
<dbReference type="Proteomes" id="UP001164712">
    <property type="component" value="Chromosome"/>
</dbReference>
<keyword evidence="3" id="KW-1185">Reference proteome</keyword>
<dbReference type="PANTHER" id="PTHR35006:SF1">
    <property type="entry name" value="BLL2941 PROTEIN"/>
    <property type="match status" value="1"/>
</dbReference>
<dbReference type="InterPro" id="IPR037523">
    <property type="entry name" value="VOC_core"/>
</dbReference>
<organism evidence="2 3">
    <name type="scientific">Rouxiella chamberiensis</name>
    <dbReference type="NCBI Taxonomy" id="1513468"/>
    <lineage>
        <taxon>Bacteria</taxon>
        <taxon>Pseudomonadati</taxon>
        <taxon>Pseudomonadota</taxon>
        <taxon>Gammaproteobacteria</taxon>
        <taxon>Enterobacterales</taxon>
        <taxon>Yersiniaceae</taxon>
        <taxon>Rouxiella</taxon>
    </lineage>
</organism>
<evidence type="ECO:0000259" key="1">
    <source>
        <dbReference type="PROSITE" id="PS51819"/>
    </source>
</evidence>
<gene>
    <name evidence="2" type="ORF">O1V66_17270</name>
</gene>
<dbReference type="PANTHER" id="PTHR35006">
    <property type="entry name" value="GLYOXALASE FAMILY PROTEIN (AFU_ORTHOLOGUE AFUA_5G14830)"/>
    <property type="match status" value="1"/>
</dbReference>
<dbReference type="Gene3D" id="3.10.180.10">
    <property type="entry name" value="2,3-Dihydroxybiphenyl 1,2-Dioxygenase, domain 1"/>
    <property type="match status" value="1"/>
</dbReference>
<reference evidence="2" key="1">
    <citation type="submission" date="2022-12" db="EMBL/GenBank/DDBJ databases">
        <title>Complete genome sequence of an Australian strain of Rouxiella badensis DAR84756 and resolution of the R. badensis DSM100043 and R. chamberiensis DSM28324 genomes.</title>
        <authorList>
            <person name="Paul S."/>
            <person name="Anderson P.J."/>
            <person name="Maynard G."/>
            <person name="Dyall-Smith M."/>
            <person name="Kudinha T."/>
        </authorList>
    </citation>
    <scope>NUCLEOTIDE SEQUENCE</scope>
    <source>
        <strain evidence="2">DSM 28324</strain>
    </source>
</reference>
<dbReference type="EMBL" id="CP114058">
    <property type="protein sequence ID" value="WAT00598.1"/>
    <property type="molecule type" value="Genomic_DNA"/>
</dbReference>
<dbReference type="CDD" id="cd07262">
    <property type="entry name" value="VOC_like"/>
    <property type="match status" value="1"/>
</dbReference>
<dbReference type="Pfam" id="PF00903">
    <property type="entry name" value="Glyoxalase"/>
    <property type="match status" value="1"/>
</dbReference>
<dbReference type="RefSeq" id="WP_045048889.1">
    <property type="nucleotide sequence ID" value="NZ_CP114058.1"/>
</dbReference>
<dbReference type="SUPFAM" id="SSF54593">
    <property type="entry name" value="Glyoxalase/Bleomycin resistance protein/Dihydroxybiphenyl dioxygenase"/>
    <property type="match status" value="1"/>
</dbReference>
<protein>
    <submittedName>
        <fullName evidence="2">VOC family protein</fullName>
    </submittedName>
</protein>
<accession>A0ABY7HML5</accession>
<evidence type="ECO:0000313" key="2">
    <source>
        <dbReference type="EMBL" id="WAT00598.1"/>
    </source>
</evidence>
<name>A0ABY7HML5_9GAMM</name>
<feature type="domain" description="VOC" evidence="1">
    <location>
        <begin position="1"/>
        <end position="122"/>
    </location>
</feature>
<dbReference type="PROSITE" id="PS51819">
    <property type="entry name" value="VOC"/>
    <property type="match status" value="1"/>
</dbReference>
<sequence length="124" mass="13537">MFSHVVVGSDDLHTAKTFYDALFGVIGTDEQGIDALERPYYTKNNQRFIITRPIDGNPATPANGGTIGFLLATVEDVHLWHDKGVENGGTSVETPPHTRETDGKCVAYLRDPSGNKLCAFCPTR</sequence>
<proteinExistence type="predicted"/>
<dbReference type="InterPro" id="IPR004360">
    <property type="entry name" value="Glyas_Fos-R_dOase_dom"/>
</dbReference>